<accession>A0ACC2CQZ6</accession>
<protein>
    <submittedName>
        <fullName evidence="1">Uncharacterized protein</fullName>
    </submittedName>
</protein>
<proteinExistence type="predicted"/>
<reference evidence="2" key="1">
    <citation type="journal article" date="2024" name="Proc. Natl. Acad. Sci. U.S.A.">
        <title>Extraordinary preservation of gene collinearity over three hundred million years revealed in homosporous lycophytes.</title>
        <authorList>
            <person name="Li C."/>
            <person name="Wickell D."/>
            <person name="Kuo L.Y."/>
            <person name="Chen X."/>
            <person name="Nie B."/>
            <person name="Liao X."/>
            <person name="Peng D."/>
            <person name="Ji J."/>
            <person name="Jenkins J."/>
            <person name="Williams M."/>
            <person name="Shu S."/>
            <person name="Plott C."/>
            <person name="Barry K."/>
            <person name="Rajasekar S."/>
            <person name="Grimwood J."/>
            <person name="Han X."/>
            <person name="Sun S."/>
            <person name="Hou Z."/>
            <person name="He W."/>
            <person name="Dai G."/>
            <person name="Sun C."/>
            <person name="Schmutz J."/>
            <person name="Leebens-Mack J.H."/>
            <person name="Li F.W."/>
            <person name="Wang L."/>
        </authorList>
    </citation>
    <scope>NUCLEOTIDE SEQUENCE [LARGE SCALE GENOMIC DNA]</scope>
    <source>
        <strain evidence="2">cv. PW_Plant_1</strain>
    </source>
</reference>
<dbReference type="Proteomes" id="UP001162992">
    <property type="component" value="Chromosome 9"/>
</dbReference>
<gene>
    <name evidence="1" type="ORF">O6H91_09G074400</name>
</gene>
<dbReference type="EMBL" id="CM055100">
    <property type="protein sequence ID" value="KAJ7544343.1"/>
    <property type="molecule type" value="Genomic_DNA"/>
</dbReference>
<sequence>MAARPWEHRNPELRPKDSSETQSVKSYDNTLERWKAGSGSQPRSKGSERVLHISARSLTTGMHKSRSTLGSQDVLHMSSLCCADLHSEGSPSREHQDPA</sequence>
<name>A0ACC2CQZ6_DIPCM</name>
<evidence type="ECO:0000313" key="2">
    <source>
        <dbReference type="Proteomes" id="UP001162992"/>
    </source>
</evidence>
<evidence type="ECO:0000313" key="1">
    <source>
        <dbReference type="EMBL" id="KAJ7544343.1"/>
    </source>
</evidence>
<comment type="caution">
    <text evidence="1">The sequence shown here is derived from an EMBL/GenBank/DDBJ whole genome shotgun (WGS) entry which is preliminary data.</text>
</comment>
<organism evidence="1 2">
    <name type="scientific">Diphasiastrum complanatum</name>
    <name type="common">Issler's clubmoss</name>
    <name type="synonym">Lycopodium complanatum</name>
    <dbReference type="NCBI Taxonomy" id="34168"/>
    <lineage>
        <taxon>Eukaryota</taxon>
        <taxon>Viridiplantae</taxon>
        <taxon>Streptophyta</taxon>
        <taxon>Embryophyta</taxon>
        <taxon>Tracheophyta</taxon>
        <taxon>Lycopodiopsida</taxon>
        <taxon>Lycopodiales</taxon>
        <taxon>Lycopodiaceae</taxon>
        <taxon>Lycopodioideae</taxon>
        <taxon>Diphasiastrum</taxon>
    </lineage>
</organism>
<keyword evidence="2" id="KW-1185">Reference proteome</keyword>